<dbReference type="Proteomes" id="UP000054166">
    <property type="component" value="Unassembled WGS sequence"/>
</dbReference>
<dbReference type="AlphaFoldDB" id="A0A0C3B0I3"/>
<dbReference type="InParanoid" id="A0A0C3B0I3"/>
<sequence>MAASWIRRQEEIEGRRYSRSFCLLQAHFSILEPIVLVHSRNNHRAESDEESKRLDTQPIWYNHSDYRIEHILLPVCSIKISLVVREYWVFDLRLQHFEDRNSANTDIDPAQPPRIQPNDSFFFDVNLACLFFLVEATSFTLGFSPAVQSAALDLYSRRGERENEKLIGALNVINALCSQIAHTIEADIEDQMQPCAPPAFHEELLVDLNSVLDGANPSTDSSLVAI</sequence>
<gene>
    <name evidence="1" type="ORF">PILCRDRAFT_10219</name>
</gene>
<proteinExistence type="predicted"/>
<protein>
    <submittedName>
        <fullName evidence="1">Uncharacterized protein</fullName>
    </submittedName>
</protein>
<name>A0A0C3B0I3_PILCF</name>
<dbReference type="OrthoDB" id="2664966at2759"/>
<dbReference type="HOGENOM" id="CLU_1225176_0_0_1"/>
<reference evidence="1 2" key="1">
    <citation type="submission" date="2014-04" db="EMBL/GenBank/DDBJ databases">
        <authorList>
            <consortium name="DOE Joint Genome Institute"/>
            <person name="Kuo A."/>
            <person name="Tarkka M."/>
            <person name="Buscot F."/>
            <person name="Kohler A."/>
            <person name="Nagy L.G."/>
            <person name="Floudas D."/>
            <person name="Copeland A."/>
            <person name="Barry K.W."/>
            <person name="Cichocki N."/>
            <person name="Veneault-Fourrey C."/>
            <person name="LaButti K."/>
            <person name="Lindquist E.A."/>
            <person name="Lipzen A."/>
            <person name="Lundell T."/>
            <person name="Morin E."/>
            <person name="Murat C."/>
            <person name="Sun H."/>
            <person name="Tunlid A."/>
            <person name="Henrissat B."/>
            <person name="Grigoriev I.V."/>
            <person name="Hibbett D.S."/>
            <person name="Martin F."/>
            <person name="Nordberg H.P."/>
            <person name="Cantor M.N."/>
            <person name="Hua S.X."/>
        </authorList>
    </citation>
    <scope>NUCLEOTIDE SEQUENCE [LARGE SCALE GENOMIC DNA]</scope>
    <source>
        <strain evidence="1 2">F 1598</strain>
    </source>
</reference>
<accession>A0A0C3B0I3</accession>
<keyword evidence="2" id="KW-1185">Reference proteome</keyword>
<organism evidence="1 2">
    <name type="scientific">Piloderma croceum (strain F 1598)</name>
    <dbReference type="NCBI Taxonomy" id="765440"/>
    <lineage>
        <taxon>Eukaryota</taxon>
        <taxon>Fungi</taxon>
        <taxon>Dikarya</taxon>
        <taxon>Basidiomycota</taxon>
        <taxon>Agaricomycotina</taxon>
        <taxon>Agaricomycetes</taxon>
        <taxon>Agaricomycetidae</taxon>
        <taxon>Atheliales</taxon>
        <taxon>Atheliaceae</taxon>
        <taxon>Piloderma</taxon>
    </lineage>
</organism>
<dbReference type="EMBL" id="KN833008">
    <property type="protein sequence ID" value="KIM79738.1"/>
    <property type="molecule type" value="Genomic_DNA"/>
</dbReference>
<reference evidence="2" key="2">
    <citation type="submission" date="2015-01" db="EMBL/GenBank/DDBJ databases">
        <title>Evolutionary Origins and Diversification of the Mycorrhizal Mutualists.</title>
        <authorList>
            <consortium name="DOE Joint Genome Institute"/>
            <consortium name="Mycorrhizal Genomics Consortium"/>
            <person name="Kohler A."/>
            <person name="Kuo A."/>
            <person name="Nagy L.G."/>
            <person name="Floudas D."/>
            <person name="Copeland A."/>
            <person name="Barry K.W."/>
            <person name="Cichocki N."/>
            <person name="Veneault-Fourrey C."/>
            <person name="LaButti K."/>
            <person name="Lindquist E.A."/>
            <person name="Lipzen A."/>
            <person name="Lundell T."/>
            <person name="Morin E."/>
            <person name="Murat C."/>
            <person name="Riley R."/>
            <person name="Ohm R."/>
            <person name="Sun H."/>
            <person name="Tunlid A."/>
            <person name="Henrissat B."/>
            <person name="Grigoriev I.V."/>
            <person name="Hibbett D.S."/>
            <person name="Martin F."/>
        </authorList>
    </citation>
    <scope>NUCLEOTIDE SEQUENCE [LARGE SCALE GENOMIC DNA]</scope>
    <source>
        <strain evidence="2">F 1598</strain>
    </source>
</reference>
<evidence type="ECO:0000313" key="2">
    <source>
        <dbReference type="Proteomes" id="UP000054166"/>
    </source>
</evidence>
<evidence type="ECO:0000313" key="1">
    <source>
        <dbReference type="EMBL" id="KIM79738.1"/>
    </source>
</evidence>